<dbReference type="Proteomes" id="UP001497516">
    <property type="component" value="Chromosome 3"/>
</dbReference>
<accession>A0AAV2DVU4</accession>
<reference evidence="2 3" key="1">
    <citation type="submission" date="2024-04" db="EMBL/GenBank/DDBJ databases">
        <authorList>
            <person name="Fracassetti M."/>
        </authorList>
    </citation>
    <scope>NUCLEOTIDE SEQUENCE [LARGE SCALE GENOMIC DNA]</scope>
</reference>
<feature type="region of interest" description="Disordered" evidence="1">
    <location>
        <begin position="1"/>
        <end position="47"/>
    </location>
</feature>
<dbReference type="EMBL" id="OZ034816">
    <property type="protein sequence ID" value="CAL1377801.1"/>
    <property type="molecule type" value="Genomic_DNA"/>
</dbReference>
<evidence type="ECO:0000313" key="2">
    <source>
        <dbReference type="EMBL" id="CAL1377801.1"/>
    </source>
</evidence>
<gene>
    <name evidence="2" type="ORF">LTRI10_LOCUS19425</name>
</gene>
<keyword evidence="3" id="KW-1185">Reference proteome</keyword>
<organism evidence="2 3">
    <name type="scientific">Linum trigynum</name>
    <dbReference type="NCBI Taxonomy" id="586398"/>
    <lineage>
        <taxon>Eukaryota</taxon>
        <taxon>Viridiplantae</taxon>
        <taxon>Streptophyta</taxon>
        <taxon>Embryophyta</taxon>
        <taxon>Tracheophyta</taxon>
        <taxon>Spermatophyta</taxon>
        <taxon>Magnoliopsida</taxon>
        <taxon>eudicotyledons</taxon>
        <taxon>Gunneridae</taxon>
        <taxon>Pentapetalae</taxon>
        <taxon>rosids</taxon>
        <taxon>fabids</taxon>
        <taxon>Malpighiales</taxon>
        <taxon>Linaceae</taxon>
        <taxon>Linum</taxon>
    </lineage>
</organism>
<sequence length="83" mass="8586">MGWSKGDATRMGTTPMGSSTGDEEGRRSGRRGAATGDADGDGEREAGLMRLGMPTMSTAGSVDCGRSGAALPYLFAKRQRTVN</sequence>
<dbReference type="AlphaFoldDB" id="A0AAV2DVU4"/>
<evidence type="ECO:0000256" key="1">
    <source>
        <dbReference type="SAM" id="MobiDB-lite"/>
    </source>
</evidence>
<proteinExistence type="predicted"/>
<evidence type="ECO:0000313" key="3">
    <source>
        <dbReference type="Proteomes" id="UP001497516"/>
    </source>
</evidence>
<protein>
    <submittedName>
        <fullName evidence="2">Uncharacterized protein</fullName>
    </submittedName>
</protein>
<name>A0AAV2DVU4_9ROSI</name>